<evidence type="ECO:0000313" key="3">
    <source>
        <dbReference type="Proteomes" id="UP000053789"/>
    </source>
</evidence>
<reference evidence="2" key="1">
    <citation type="submission" date="2015-01" db="EMBL/GenBank/DDBJ databases">
        <title>The Genome Sequence of Cladophialophora bantiana CBS 173.52.</title>
        <authorList>
            <consortium name="The Broad Institute Genomics Platform"/>
            <person name="Cuomo C."/>
            <person name="de Hoog S."/>
            <person name="Gorbushina A."/>
            <person name="Stielow B."/>
            <person name="Teixiera M."/>
            <person name="Abouelleil A."/>
            <person name="Chapman S.B."/>
            <person name="Priest M."/>
            <person name="Young S.K."/>
            <person name="Wortman J."/>
            <person name="Nusbaum C."/>
            <person name="Birren B."/>
        </authorList>
    </citation>
    <scope>NUCLEOTIDE SEQUENCE [LARGE SCALE GENOMIC DNA]</scope>
    <source>
        <strain evidence="2">CBS 173.52</strain>
    </source>
</reference>
<dbReference type="PANTHER" id="PTHR42951:SF4">
    <property type="entry name" value="ACYL-COENZYME A THIOESTERASE MBLAC2"/>
    <property type="match status" value="1"/>
</dbReference>
<feature type="region of interest" description="Disordered" evidence="1">
    <location>
        <begin position="515"/>
        <end position="552"/>
    </location>
</feature>
<dbReference type="SUPFAM" id="SSF56281">
    <property type="entry name" value="Metallo-hydrolase/oxidoreductase"/>
    <property type="match status" value="1"/>
</dbReference>
<feature type="region of interest" description="Disordered" evidence="1">
    <location>
        <begin position="614"/>
        <end position="634"/>
    </location>
</feature>
<dbReference type="HOGENOM" id="CLU_450566_0_0_1"/>
<dbReference type="InterPro" id="IPR050855">
    <property type="entry name" value="NDM-1-like"/>
</dbReference>
<evidence type="ECO:0008006" key="4">
    <source>
        <dbReference type="Google" id="ProtNLM"/>
    </source>
</evidence>
<dbReference type="OrthoDB" id="3341310at2759"/>
<dbReference type="GeneID" id="27702327"/>
<accession>A0A0D2HZI3</accession>
<gene>
    <name evidence="2" type="ORF">Z519_09399</name>
</gene>
<feature type="region of interest" description="Disordered" evidence="1">
    <location>
        <begin position="647"/>
        <end position="673"/>
    </location>
</feature>
<feature type="compositionally biased region" description="Basic and acidic residues" evidence="1">
    <location>
        <begin position="620"/>
        <end position="634"/>
    </location>
</feature>
<feature type="region of interest" description="Disordered" evidence="1">
    <location>
        <begin position="347"/>
        <end position="383"/>
    </location>
</feature>
<organism evidence="2 3">
    <name type="scientific">Cladophialophora bantiana (strain ATCC 10958 / CBS 173.52 / CDC B-1940 / NIH 8579)</name>
    <name type="common">Xylohypha bantiana</name>
    <dbReference type="NCBI Taxonomy" id="1442370"/>
    <lineage>
        <taxon>Eukaryota</taxon>
        <taxon>Fungi</taxon>
        <taxon>Dikarya</taxon>
        <taxon>Ascomycota</taxon>
        <taxon>Pezizomycotina</taxon>
        <taxon>Eurotiomycetes</taxon>
        <taxon>Chaetothyriomycetidae</taxon>
        <taxon>Chaetothyriales</taxon>
        <taxon>Herpotrichiellaceae</taxon>
        <taxon>Cladophialophora</taxon>
    </lineage>
</organism>
<dbReference type="EMBL" id="KN846994">
    <property type="protein sequence ID" value="KIW89969.1"/>
    <property type="molecule type" value="Genomic_DNA"/>
</dbReference>
<proteinExistence type="predicted"/>
<feature type="compositionally biased region" description="Basic and acidic residues" evidence="1">
    <location>
        <begin position="396"/>
        <end position="406"/>
    </location>
</feature>
<evidence type="ECO:0000256" key="1">
    <source>
        <dbReference type="SAM" id="MobiDB-lite"/>
    </source>
</evidence>
<dbReference type="AlphaFoldDB" id="A0A0D2HZI3"/>
<dbReference type="Gene3D" id="3.60.15.10">
    <property type="entry name" value="Ribonuclease Z/Hydroxyacylglutathione hydrolase-like"/>
    <property type="match status" value="1"/>
</dbReference>
<dbReference type="RefSeq" id="XP_016616638.1">
    <property type="nucleotide sequence ID" value="XM_016767122.1"/>
</dbReference>
<name>A0A0D2HZI3_CLAB1</name>
<evidence type="ECO:0000313" key="2">
    <source>
        <dbReference type="EMBL" id="KIW89969.1"/>
    </source>
</evidence>
<feature type="region of interest" description="Disordered" evidence="1">
    <location>
        <begin position="100"/>
        <end position="123"/>
    </location>
</feature>
<dbReference type="VEuPathDB" id="FungiDB:Z519_09399"/>
<feature type="region of interest" description="Disordered" evidence="1">
    <location>
        <begin position="395"/>
        <end position="454"/>
    </location>
</feature>
<feature type="compositionally biased region" description="Basic and acidic residues" evidence="1">
    <location>
        <begin position="647"/>
        <end position="663"/>
    </location>
</feature>
<dbReference type="InterPro" id="IPR036866">
    <property type="entry name" value="RibonucZ/Hydroxyglut_hydro"/>
</dbReference>
<keyword evidence="3" id="KW-1185">Reference proteome</keyword>
<feature type="compositionally biased region" description="Polar residues" evidence="1">
    <location>
        <begin position="419"/>
        <end position="454"/>
    </location>
</feature>
<feature type="compositionally biased region" description="Basic and acidic residues" evidence="1">
    <location>
        <begin position="347"/>
        <end position="369"/>
    </location>
</feature>
<dbReference type="PANTHER" id="PTHR42951">
    <property type="entry name" value="METALLO-BETA-LACTAMASE DOMAIN-CONTAINING"/>
    <property type="match status" value="1"/>
</dbReference>
<dbReference type="Proteomes" id="UP000053789">
    <property type="component" value="Unassembled WGS sequence"/>
</dbReference>
<sequence length="707" mass="78100">MSEETLLSLNVPSSCPFTIYEIESSWLTNSTTYLIREHDKYGEFPHIYAKICGVPLASATASSPNPKHSKGCRGDGKAIQNELEGCKVIVLSDTGCGTEVPSSNSHQFPPAQDSGEQKRSDVRAEPEVWNIRTFLEYTINPGGRMPYLVMATHCHYDHIMGIGKLPPTSATATEREDRKDQVRRNVLFDGCARPPTTVLSSSYGKSFVTPYSNLQNHSLCDKLNLQAPRYDVGIWAEDMSRVVLGHPTLSSSSPTAATSSPSPPASIVTPLTILHTPGHTPDSLSWYDSDFRLLCVGDSFYVKETAATRNAKWGPEPPMPVIFDLESDLAQWWKSLMKVLDFVRERNAEGEKDEGWGDERLRVETKEDADAADGAGDDDDDGFVYIDAEDVLSAPSKKEAGLETRRTIPQSRPEDEMQAASNAKTTPEKTVTGRQTKSPPPTQQTGFDMPSPSQRGVIALPILSTPRGRLPDSAEQADDVWMMVVDPVVSRPRPQVPHRNGPDQWSARCRLEPVIAPPPRVAPPRSLPKAMMTKDTNPPARRRLSSQAGAGRRPRVRLCAAHTTLSVDAEWAILCMRRFMTRVLEGDVPCRRAEDGPRGEERWIWDDALVSSRSDAASSSREETAHTTAETRRDAVRVVFQDVERADPDINHGQGHGHEHERNAASPPLLTKYRRNSNSNYSYSVLAPLSVIEEARRSILRGPAGVV</sequence>
<feature type="compositionally biased region" description="Pro residues" evidence="1">
    <location>
        <begin position="515"/>
        <end position="526"/>
    </location>
</feature>
<protein>
    <recommendedName>
        <fullName evidence="4">Metallo-beta-lactamase domain-containing protein</fullName>
    </recommendedName>
</protein>